<dbReference type="PANTHER" id="PTHR11360:SF224">
    <property type="entry name" value="MAJOR FACILITATOR SUPERFAMILY (MFS) PROFILE DOMAIN-CONTAINING PROTEIN-RELATED"/>
    <property type="match status" value="1"/>
</dbReference>
<dbReference type="HOGENOM" id="CLU_001265_1_0_1"/>
<gene>
    <name evidence="10" type="ORF">Z517_11814</name>
</gene>
<reference evidence="10 11" key="1">
    <citation type="submission" date="2015-01" db="EMBL/GenBank/DDBJ databases">
        <title>The Genome Sequence of Fonsecaea pedrosoi CBS 271.37.</title>
        <authorList>
            <consortium name="The Broad Institute Genomics Platform"/>
            <person name="Cuomo C."/>
            <person name="de Hoog S."/>
            <person name="Gorbushina A."/>
            <person name="Stielow B."/>
            <person name="Teixiera M."/>
            <person name="Abouelleil A."/>
            <person name="Chapman S.B."/>
            <person name="Priest M."/>
            <person name="Young S.K."/>
            <person name="Wortman J."/>
            <person name="Nusbaum C."/>
            <person name="Birren B."/>
        </authorList>
    </citation>
    <scope>NUCLEOTIDE SEQUENCE [LARGE SCALE GENOMIC DNA]</scope>
    <source>
        <strain evidence="10 11">CBS 271.37</strain>
    </source>
</reference>
<dbReference type="GO" id="GO:0016020">
    <property type="term" value="C:membrane"/>
    <property type="evidence" value="ECO:0007669"/>
    <property type="project" value="UniProtKB-SubCell"/>
</dbReference>
<sequence>MAATMDQDLEKSIEVVADPTSSPDRSAQGENKVEAAEGDEVPVTPAVNPMDPSQFPDGGLKAWTVVFGAACGIFVSFGWINCIGVFQEYYETHQLKQYSSQEIAWIPSLEAFMMFVGGLWVGRVYDNYGPRILLVLGTFLHVFGLMMASISHKYYQFLLSQGVCSALGASMIFYPSMSCVVTWFFRRRSLALGLGATGSSIGGVIFPVMVQKLIPEVGFGWTMRICAFLVLGLMILGNLTLVSRIPPMAKPVRPMDFVKPFKEGNFALLAFGSFLSFLGLFLPFTFIILSARAQGVPDSLAKYLVAILNAASTFGRTIPPFFADRLGRFTVFLSVTLLSSLITLCLWVTSSGTAATVVFCLIFGFSSGAGASILPSCVAQISHISQIGVRTGCLFSVVAVAVLVGSPIGGQLITNDGYRSMQGFSGAMLAAGSVVYGILWIKLGGLKGKRV</sequence>
<dbReference type="SUPFAM" id="SSF103473">
    <property type="entry name" value="MFS general substrate transporter"/>
    <property type="match status" value="1"/>
</dbReference>
<feature type="transmembrane region" description="Helical" evidence="8">
    <location>
        <begin position="132"/>
        <end position="151"/>
    </location>
</feature>
<keyword evidence="11" id="KW-1185">Reference proteome</keyword>
<feature type="transmembrane region" description="Helical" evidence="8">
    <location>
        <begin position="330"/>
        <end position="349"/>
    </location>
</feature>
<dbReference type="GO" id="GO:0022857">
    <property type="term" value="F:transmembrane transporter activity"/>
    <property type="evidence" value="ECO:0007669"/>
    <property type="project" value="InterPro"/>
</dbReference>
<feature type="compositionally biased region" description="Polar residues" evidence="7">
    <location>
        <begin position="19"/>
        <end position="29"/>
    </location>
</feature>
<feature type="transmembrane region" description="Helical" evidence="8">
    <location>
        <begin position="221"/>
        <end position="245"/>
    </location>
</feature>
<dbReference type="EMBL" id="KN846976">
    <property type="protein sequence ID" value="KIW75043.1"/>
    <property type="molecule type" value="Genomic_DNA"/>
</dbReference>
<keyword evidence="6 8" id="KW-0472">Membrane</keyword>
<feature type="transmembrane region" description="Helical" evidence="8">
    <location>
        <begin position="421"/>
        <end position="441"/>
    </location>
</feature>
<evidence type="ECO:0000313" key="11">
    <source>
        <dbReference type="Proteomes" id="UP000053029"/>
    </source>
</evidence>
<feature type="domain" description="Major facilitator superfamily (MFS) profile" evidence="9">
    <location>
        <begin position="265"/>
        <end position="451"/>
    </location>
</feature>
<dbReference type="CDD" id="cd17352">
    <property type="entry name" value="MFS_MCT_SLC16"/>
    <property type="match status" value="1"/>
</dbReference>
<keyword evidence="3" id="KW-0813">Transport</keyword>
<evidence type="ECO:0000256" key="4">
    <source>
        <dbReference type="ARBA" id="ARBA00022692"/>
    </source>
</evidence>
<organism evidence="10 11">
    <name type="scientific">Fonsecaea pedrosoi CBS 271.37</name>
    <dbReference type="NCBI Taxonomy" id="1442368"/>
    <lineage>
        <taxon>Eukaryota</taxon>
        <taxon>Fungi</taxon>
        <taxon>Dikarya</taxon>
        <taxon>Ascomycota</taxon>
        <taxon>Pezizomycotina</taxon>
        <taxon>Eurotiomycetes</taxon>
        <taxon>Chaetothyriomycetidae</taxon>
        <taxon>Chaetothyriales</taxon>
        <taxon>Herpotrichiellaceae</taxon>
        <taxon>Fonsecaea</taxon>
    </lineage>
</organism>
<evidence type="ECO:0000256" key="3">
    <source>
        <dbReference type="ARBA" id="ARBA00022448"/>
    </source>
</evidence>
<comment type="similarity">
    <text evidence="2">Belongs to the major facilitator superfamily. Monocarboxylate porter (TC 2.A.1.13) family.</text>
</comment>
<feature type="transmembrane region" description="Helical" evidence="8">
    <location>
        <begin position="157"/>
        <end position="177"/>
    </location>
</feature>
<evidence type="ECO:0000256" key="1">
    <source>
        <dbReference type="ARBA" id="ARBA00004141"/>
    </source>
</evidence>
<feature type="transmembrane region" description="Helical" evidence="8">
    <location>
        <begin position="387"/>
        <end position="409"/>
    </location>
</feature>
<evidence type="ECO:0000256" key="8">
    <source>
        <dbReference type="SAM" id="Phobius"/>
    </source>
</evidence>
<name>A0A0D2G2S9_9EURO</name>
<dbReference type="VEuPathDB" id="FungiDB:Z517_11814"/>
<dbReference type="PANTHER" id="PTHR11360">
    <property type="entry name" value="MONOCARBOXYLATE TRANSPORTER"/>
    <property type="match status" value="1"/>
</dbReference>
<dbReference type="InterPro" id="IPR011701">
    <property type="entry name" value="MFS"/>
</dbReference>
<dbReference type="RefSeq" id="XP_013278851.1">
    <property type="nucleotide sequence ID" value="XM_013423397.1"/>
</dbReference>
<feature type="transmembrane region" description="Helical" evidence="8">
    <location>
        <begin position="189"/>
        <end position="209"/>
    </location>
</feature>
<protein>
    <submittedName>
        <fullName evidence="10">Unplaced genomic scaffold supercont1.8, whole genome shotgun sequence</fullName>
    </submittedName>
</protein>
<accession>A0A0D2G2S9</accession>
<evidence type="ECO:0000256" key="5">
    <source>
        <dbReference type="ARBA" id="ARBA00022989"/>
    </source>
</evidence>
<dbReference type="Proteomes" id="UP000053029">
    <property type="component" value="Unassembled WGS sequence"/>
</dbReference>
<feature type="transmembrane region" description="Helical" evidence="8">
    <location>
        <begin position="300"/>
        <end position="318"/>
    </location>
</feature>
<proteinExistence type="inferred from homology"/>
<dbReference type="Pfam" id="PF07690">
    <property type="entry name" value="MFS_1"/>
    <property type="match status" value="1"/>
</dbReference>
<feature type="transmembrane region" description="Helical" evidence="8">
    <location>
        <begin position="106"/>
        <end position="125"/>
    </location>
</feature>
<dbReference type="PROSITE" id="PS50850">
    <property type="entry name" value="MFS"/>
    <property type="match status" value="1"/>
</dbReference>
<feature type="transmembrane region" description="Helical" evidence="8">
    <location>
        <begin position="266"/>
        <end position="288"/>
    </location>
</feature>
<dbReference type="GeneID" id="25311304"/>
<dbReference type="Gene3D" id="1.20.1250.20">
    <property type="entry name" value="MFS general substrate transporter like domains"/>
    <property type="match status" value="2"/>
</dbReference>
<dbReference type="InterPro" id="IPR020846">
    <property type="entry name" value="MFS_dom"/>
</dbReference>
<comment type="subcellular location">
    <subcellularLocation>
        <location evidence="1">Membrane</location>
        <topology evidence="1">Multi-pass membrane protein</topology>
    </subcellularLocation>
</comment>
<dbReference type="AlphaFoldDB" id="A0A0D2G2S9"/>
<feature type="transmembrane region" description="Helical" evidence="8">
    <location>
        <begin position="355"/>
        <end position="375"/>
    </location>
</feature>
<evidence type="ECO:0000256" key="6">
    <source>
        <dbReference type="ARBA" id="ARBA00023136"/>
    </source>
</evidence>
<keyword evidence="5 8" id="KW-1133">Transmembrane helix</keyword>
<dbReference type="InterPro" id="IPR050327">
    <property type="entry name" value="Proton-linked_MCT"/>
</dbReference>
<dbReference type="OrthoDB" id="5667at2759"/>
<evidence type="ECO:0000313" key="10">
    <source>
        <dbReference type="EMBL" id="KIW75043.1"/>
    </source>
</evidence>
<evidence type="ECO:0000256" key="7">
    <source>
        <dbReference type="SAM" id="MobiDB-lite"/>
    </source>
</evidence>
<feature type="region of interest" description="Disordered" evidence="7">
    <location>
        <begin position="1"/>
        <end position="48"/>
    </location>
</feature>
<keyword evidence="4 8" id="KW-0812">Transmembrane</keyword>
<evidence type="ECO:0000259" key="9">
    <source>
        <dbReference type="PROSITE" id="PS50850"/>
    </source>
</evidence>
<feature type="transmembrane region" description="Helical" evidence="8">
    <location>
        <begin position="62"/>
        <end position="86"/>
    </location>
</feature>
<dbReference type="InterPro" id="IPR036259">
    <property type="entry name" value="MFS_trans_sf"/>
</dbReference>
<evidence type="ECO:0000256" key="2">
    <source>
        <dbReference type="ARBA" id="ARBA00006727"/>
    </source>
</evidence>